<dbReference type="SUPFAM" id="SSF46785">
    <property type="entry name" value="Winged helix' DNA-binding domain"/>
    <property type="match status" value="1"/>
</dbReference>
<gene>
    <name evidence="5" type="ORF">H9661_06980</name>
</gene>
<name>A0ABR8PSD7_9CLOT</name>
<dbReference type="PROSITE" id="PS50949">
    <property type="entry name" value="HTH_GNTR"/>
    <property type="match status" value="1"/>
</dbReference>
<evidence type="ECO:0000313" key="5">
    <source>
        <dbReference type="EMBL" id="MBD7911096.1"/>
    </source>
</evidence>
<evidence type="ECO:0000313" key="6">
    <source>
        <dbReference type="Proteomes" id="UP000627781"/>
    </source>
</evidence>
<dbReference type="PANTHER" id="PTHR44846">
    <property type="entry name" value="MANNOSYL-D-GLYCERATE TRANSPORT/METABOLISM SYSTEM REPRESSOR MNGR-RELATED"/>
    <property type="match status" value="1"/>
</dbReference>
<protein>
    <submittedName>
        <fullName evidence="5">GntR family transcriptional regulator</fullName>
    </submittedName>
</protein>
<dbReference type="SUPFAM" id="SSF64288">
    <property type="entry name" value="Chorismate lyase-like"/>
    <property type="match status" value="1"/>
</dbReference>
<dbReference type="Proteomes" id="UP000627781">
    <property type="component" value="Unassembled WGS sequence"/>
</dbReference>
<keyword evidence="2" id="KW-0238">DNA-binding</keyword>
<dbReference type="Gene3D" id="3.40.1410.10">
    <property type="entry name" value="Chorismate lyase-like"/>
    <property type="match status" value="1"/>
</dbReference>
<accession>A0ABR8PSD7</accession>
<dbReference type="Gene3D" id="1.10.10.10">
    <property type="entry name" value="Winged helix-like DNA-binding domain superfamily/Winged helix DNA-binding domain"/>
    <property type="match status" value="1"/>
</dbReference>
<dbReference type="InterPro" id="IPR011663">
    <property type="entry name" value="UTRA"/>
</dbReference>
<dbReference type="InterPro" id="IPR036390">
    <property type="entry name" value="WH_DNA-bd_sf"/>
</dbReference>
<dbReference type="EMBL" id="JACSRA010000008">
    <property type="protein sequence ID" value="MBD7911096.1"/>
    <property type="molecule type" value="Genomic_DNA"/>
</dbReference>
<dbReference type="CDD" id="cd07377">
    <property type="entry name" value="WHTH_GntR"/>
    <property type="match status" value="1"/>
</dbReference>
<reference evidence="5 6" key="1">
    <citation type="submission" date="2020-08" db="EMBL/GenBank/DDBJ databases">
        <title>A Genomic Blueprint of the Chicken Gut Microbiome.</title>
        <authorList>
            <person name="Gilroy R."/>
            <person name="Ravi A."/>
            <person name="Getino M."/>
            <person name="Pursley I."/>
            <person name="Horton D.L."/>
            <person name="Alikhan N.-F."/>
            <person name="Baker D."/>
            <person name="Gharbi K."/>
            <person name="Hall N."/>
            <person name="Watson M."/>
            <person name="Adriaenssens E.M."/>
            <person name="Foster-Nyarko E."/>
            <person name="Jarju S."/>
            <person name="Secka A."/>
            <person name="Antonio M."/>
            <person name="Oren A."/>
            <person name="Chaudhuri R."/>
            <person name="La Ragione R.M."/>
            <person name="Hildebrand F."/>
            <person name="Pallen M.J."/>
        </authorList>
    </citation>
    <scope>NUCLEOTIDE SEQUENCE [LARGE SCALE GENOMIC DNA]</scope>
    <source>
        <strain evidence="5 6">Sa3CVN1</strain>
    </source>
</reference>
<dbReference type="SMART" id="SM00866">
    <property type="entry name" value="UTRA"/>
    <property type="match status" value="1"/>
</dbReference>
<keyword evidence="1" id="KW-0805">Transcription regulation</keyword>
<proteinExistence type="predicted"/>
<evidence type="ECO:0000256" key="3">
    <source>
        <dbReference type="ARBA" id="ARBA00023163"/>
    </source>
</evidence>
<dbReference type="InterPro" id="IPR000524">
    <property type="entry name" value="Tscrpt_reg_HTH_GntR"/>
</dbReference>
<dbReference type="SMART" id="SM00345">
    <property type="entry name" value="HTH_GNTR"/>
    <property type="match status" value="1"/>
</dbReference>
<evidence type="ECO:0000256" key="1">
    <source>
        <dbReference type="ARBA" id="ARBA00023015"/>
    </source>
</evidence>
<dbReference type="RefSeq" id="WP_143315959.1">
    <property type="nucleotide sequence ID" value="NZ_JACSRA010000008.1"/>
</dbReference>
<dbReference type="InterPro" id="IPR028978">
    <property type="entry name" value="Chorismate_lyase_/UTRA_dom_sf"/>
</dbReference>
<keyword evidence="3" id="KW-0804">Transcription</keyword>
<dbReference type="PRINTS" id="PR00035">
    <property type="entry name" value="HTHGNTR"/>
</dbReference>
<dbReference type="PANTHER" id="PTHR44846:SF4">
    <property type="entry name" value="HTH GNTR-TYPE DOMAIN-CONTAINING PROTEIN"/>
    <property type="match status" value="1"/>
</dbReference>
<dbReference type="Pfam" id="PF07702">
    <property type="entry name" value="UTRA"/>
    <property type="match status" value="1"/>
</dbReference>
<organism evidence="5 6">
    <name type="scientific">Clostridium cibarium</name>
    <dbReference type="NCBI Taxonomy" id="2762247"/>
    <lineage>
        <taxon>Bacteria</taxon>
        <taxon>Bacillati</taxon>
        <taxon>Bacillota</taxon>
        <taxon>Clostridia</taxon>
        <taxon>Eubacteriales</taxon>
        <taxon>Clostridiaceae</taxon>
        <taxon>Clostridium</taxon>
    </lineage>
</organism>
<comment type="caution">
    <text evidence="5">The sequence shown here is derived from an EMBL/GenBank/DDBJ whole genome shotgun (WGS) entry which is preliminary data.</text>
</comment>
<dbReference type="InterPro" id="IPR050679">
    <property type="entry name" value="Bact_HTH_transcr_reg"/>
</dbReference>
<keyword evidence="6" id="KW-1185">Reference proteome</keyword>
<evidence type="ECO:0000259" key="4">
    <source>
        <dbReference type="PROSITE" id="PS50949"/>
    </source>
</evidence>
<dbReference type="Pfam" id="PF00392">
    <property type="entry name" value="GntR"/>
    <property type="match status" value="1"/>
</dbReference>
<sequence length="235" mass="27244">MAIKYKEIGNSIEENIISGVYEQSKKLPTEEELMREYKVSRNTIRKAISLLADRGYIYQVQGSGIFIRETSKEGYITLGNMRGLTGDFPSKKITTKLLELRVEEASEEIAEKMRCAEGTNLYFVKRLRFLDEENFAVEYSYYNKDIVPYLNNEIVEKSIYEYIRKDLKLNIGFADKIIYCDKLDEEHSELLCLDEGDPATIIEDTVFLTNGLIFDISKVIYNYKMAKMLSLASYK</sequence>
<feature type="domain" description="HTH gntR-type" evidence="4">
    <location>
        <begin position="2"/>
        <end position="70"/>
    </location>
</feature>
<dbReference type="InterPro" id="IPR036388">
    <property type="entry name" value="WH-like_DNA-bd_sf"/>
</dbReference>
<evidence type="ECO:0000256" key="2">
    <source>
        <dbReference type="ARBA" id="ARBA00023125"/>
    </source>
</evidence>